<organism evidence="2 3">
    <name type="scientific">Neodothiora populina</name>
    <dbReference type="NCBI Taxonomy" id="2781224"/>
    <lineage>
        <taxon>Eukaryota</taxon>
        <taxon>Fungi</taxon>
        <taxon>Dikarya</taxon>
        <taxon>Ascomycota</taxon>
        <taxon>Pezizomycotina</taxon>
        <taxon>Dothideomycetes</taxon>
        <taxon>Dothideomycetidae</taxon>
        <taxon>Dothideales</taxon>
        <taxon>Dothioraceae</taxon>
        <taxon>Neodothiora</taxon>
    </lineage>
</organism>
<evidence type="ECO:0000256" key="1">
    <source>
        <dbReference type="SAM" id="SignalP"/>
    </source>
</evidence>
<dbReference type="EMBL" id="JBFMKM010000014">
    <property type="protein sequence ID" value="KAL1297531.1"/>
    <property type="molecule type" value="Genomic_DNA"/>
</dbReference>
<protein>
    <submittedName>
        <fullName evidence="2">Uncharacterized protein</fullName>
    </submittedName>
</protein>
<dbReference type="InterPro" id="IPR005197">
    <property type="entry name" value="Glyco_hydro_71"/>
</dbReference>
<dbReference type="RefSeq" id="XP_069197213.1">
    <property type="nucleotide sequence ID" value="XM_069346002.1"/>
</dbReference>
<dbReference type="Gene3D" id="3.20.20.80">
    <property type="entry name" value="Glycosidases"/>
    <property type="match status" value="1"/>
</dbReference>
<feature type="signal peptide" evidence="1">
    <location>
        <begin position="1"/>
        <end position="23"/>
    </location>
</feature>
<proteinExistence type="predicted"/>
<feature type="chain" id="PRO_5046499889" evidence="1">
    <location>
        <begin position="24"/>
        <end position="435"/>
    </location>
</feature>
<dbReference type="CDD" id="cd11577">
    <property type="entry name" value="GH71"/>
    <property type="match status" value="1"/>
</dbReference>
<accession>A0ABR3P4B6</accession>
<dbReference type="Pfam" id="PF03659">
    <property type="entry name" value="Glyco_hydro_71"/>
    <property type="match status" value="1"/>
</dbReference>
<sequence length="435" mass="47347">MVTCKSFGIAVAVFLAQAPVRHALCDKEVFAHLIIGNTYGYTQADFLNDIKAAHNAGIDGFALNIATPAVFPATDESLNNVYSAAEQYNNGFSLFLSFDYGAAPDWDPTMIISYINEYKDSAAQFKYNGKPFVSTFEGPGHASNWDDIKTQTGCFFVPDYSSLGASAAAALPEVDGLFSWDAWPNHEDSVPTADQDYQNALAGRPYMMPVSPWFYTNVYGKNWIWHTDELWSLRWDQVFQFNPTFIELLTWNDWGESHYIGPLTTITSDIPAGAQWYTSNIPHNAWLNDLPYYVAKYKSGGVEPAASSYTHHITFWYRLNPKAACSADGTTCNSAENGQTEYPVTDCATDQINFAIFTPSKATVTVTVGGVALPVQTATAAGLFHGSVQYGSARGAVVVSASMSDGSTMETAAGPDITDSCTDGNVNWNAWVGGS</sequence>
<dbReference type="Proteomes" id="UP001562354">
    <property type="component" value="Unassembled WGS sequence"/>
</dbReference>
<evidence type="ECO:0000313" key="2">
    <source>
        <dbReference type="EMBL" id="KAL1297531.1"/>
    </source>
</evidence>
<dbReference type="GeneID" id="95979802"/>
<evidence type="ECO:0000313" key="3">
    <source>
        <dbReference type="Proteomes" id="UP001562354"/>
    </source>
</evidence>
<keyword evidence="1" id="KW-0732">Signal</keyword>
<comment type="caution">
    <text evidence="2">The sequence shown here is derived from an EMBL/GenBank/DDBJ whole genome shotgun (WGS) entry which is preliminary data.</text>
</comment>
<name>A0ABR3P4B6_9PEZI</name>
<keyword evidence="3" id="KW-1185">Reference proteome</keyword>
<gene>
    <name evidence="2" type="ORF">AAFC00_006103</name>
</gene>
<reference evidence="2 3" key="1">
    <citation type="submission" date="2024-07" db="EMBL/GenBank/DDBJ databases">
        <title>Draft sequence of the Neodothiora populina.</title>
        <authorList>
            <person name="Drown D.D."/>
            <person name="Schuette U.S."/>
            <person name="Buechlein A.B."/>
            <person name="Rusch D.R."/>
            <person name="Winton L.W."/>
            <person name="Adams G.A."/>
        </authorList>
    </citation>
    <scope>NUCLEOTIDE SEQUENCE [LARGE SCALE GENOMIC DNA]</scope>
    <source>
        <strain evidence="2 3">CPC 39397</strain>
    </source>
</reference>